<dbReference type="InterPro" id="IPR050807">
    <property type="entry name" value="TransReg_Diox_bact_type"/>
</dbReference>
<dbReference type="SUPFAM" id="SSF47413">
    <property type="entry name" value="lambda repressor-like DNA-binding domains"/>
    <property type="match status" value="1"/>
</dbReference>
<protein>
    <submittedName>
        <fullName evidence="4">XRE family transcriptional regulator</fullName>
    </submittedName>
</protein>
<dbReference type="OrthoDB" id="290878at2"/>
<dbReference type="SMART" id="SM00530">
    <property type="entry name" value="HTH_XRE"/>
    <property type="match status" value="1"/>
</dbReference>
<evidence type="ECO:0000256" key="1">
    <source>
        <dbReference type="ARBA" id="ARBA00023125"/>
    </source>
</evidence>
<comment type="caution">
    <text evidence="4">The sequence shown here is derived from an EMBL/GenBank/DDBJ whole genome shotgun (WGS) entry which is preliminary data.</text>
</comment>
<dbReference type="Gene3D" id="1.25.40.10">
    <property type="entry name" value="Tetratricopeptide repeat domain"/>
    <property type="match status" value="2"/>
</dbReference>
<dbReference type="PANTHER" id="PTHR46797:SF1">
    <property type="entry name" value="METHYLPHOSPHONATE SYNTHASE"/>
    <property type="match status" value="1"/>
</dbReference>
<dbReference type="PROSITE" id="PS50943">
    <property type="entry name" value="HTH_CROC1"/>
    <property type="match status" value="1"/>
</dbReference>
<dbReference type="EMBL" id="SORX01000004">
    <property type="protein sequence ID" value="TFE01732.1"/>
    <property type="molecule type" value="Genomic_DNA"/>
</dbReference>
<keyword evidence="5" id="KW-1185">Reference proteome</keyword>
<reference evidence="4 5" key="1">
    <citation type="submission" date="2019-03" db="EMBL/GenBank/DDBJ databases">
        <authorList>
            <person name="Yang Y."/>
        </authorList>
    </citation>
    <scope>NUCLEOTIDE SEQUENCE [LARGE SCALE GENOMIC DNA]</scope>
    <source>
        <strain evidence="4 5">ASL-1</strain>
    </source>
</reference>
<proteinExistence type="predicted"/>
<dbReference type="Proteomes" id="UP000297776">
    <property type="component" value="Unassembled WGS sequence"/>
</dbReference>
<accession>A0A4Y8LG44</accession>
<dbReference type="CDD" id="cd00093">
    <property type="entry name" value="HTH_XRE"/>
    <property type="match status" value="1"/>
</dbReference>
<dbReference type="GO" id="GO:0005829">
    <property type="term" value="C:cytosol"/>
    <property type="evidence" value="ECO:0007669"/>
    <property type="project" value="TreeGrafter"/>
</dbReference>
<dbReference type="GO" id="GO:0003700">
    <property type="term" value="F:DNA-binding transcription factor activity"/>
    <property type="evidence" value="ECO:0007669"/>
    <property type="project" value="TreeGrafter"/>
</dbReference>
<dbReference type="GO" id="GO:0003677">
    <property type="term" value="F:DNA binding"/>
    <property type="evidence" value="ECO:0007669"/>
    <property type="project" value="UniProtKB-KW"/>
</dbReference>
<dbReference type="InterPro" id="IPR010982">
    <property type="entry name" value="Lambda_DNA-bd_dom_sf"/>
</dbReference>
<dbReference type="RefSeq" id="WP_134381447.1">
    <property type="nucleotide sequence ID" value="NZ_SORX01000004.1"/>
</dbReference>
<dbReference type="PANTHER" id="PTHR46797">
    <property type="entry name" value="HTH-TYPE TRANSCRIPTIONAL REGULATOR"/>
    <property type="match status" value="1"/>
</dbReference>
<keyword evidence="2" id="KW-0175">Coiled coil</keyword>
<evidence type="ECO:0000313" key="4">
    <source>
        <dbReference type="EMBL" id="TFE01732.1"/>
    </source>
</evidence>
<evidence type="ECO:0000256" key="2">
    <source>
        <dbReference type="SAM" id="Coils"/>
    </source>
</evidence>
<keyword evidence="1" id="KW-0238">DNA-binding</keyword>
<organism evidence="4 5">
    <name type="scientific">Jeotgalibacillus salarius</name>
    <dbReference type="NCBI Taxonomy" id="546023"/>
    <lineage>
        <taxon>Bacteria</taxon>
        <taxon>Bacillati</taxon>
        <taxon>Bacillota</taxon>
        <taxon>Bacilli</taxon>
        <taxon>Bacillales</taxon>
        <taxon>Caryophanaceae</taxon>
        <taxon>Jeotgalibacillus</taxon>
    </lineage>
</organism>
<dbReference type="Pfam" id="PF01381">
    <property type="entry name" value="HTH_3"/>
    <property type="match status" value="1"/>
</dbReference>
<feature type="coiled-coil region" evidence="2">
    <location>
        <begin position="60"/>
        <end position="110"/>
    </location>
</feature>
<evidence type="ECO:0000259" key="3">
    <source>
        <dbReference type="PROSITE" id="PS50943"/>
    </source>
</evidence>
<dbReference type="InterPro" id="IPR011990">
    <property type="entry name" value="TPR-like_helical_dom_sf"/>
</dbReference>
<feature type="domain" description="HTH cro/C1-type" evidence="3">
    <location>
        <begin position="8"/>
        <end position="61"/>
    </location>
</feature>
<dbReference type="SUPFAM" id="SSF48452">
    <property type="entry name" value="TPR-like"/>
    <property type="match status" value="1"/>
</dbReference>
<sequence length="421" mass="48917">MSSLGERIRKLRKEKKMTLVDVAGEAMSKGMLSLIENGRSNPSMESLQHIAKQLGVNVQVLLTEESSEEMKKKLVEIEEEIRKAYNAVSLEEYERLNKAIQNELEETLKRDLPKTYETARLRELAGRIYQNRQQIEKGMEYLQIAMNDYQALGLNHNVYKVQLRMVMEHFRAHKYEYALEQLIAYKYEYEKKELLADPLVQIESDHLEAALLSAVGKYTEAENLLEEIISFSKRKNIYYLMDDIYRLASFHALLNGDEEKRQYTLKKSRQFAEFTEHHDGLYSSIFVEIHYRNFYLKKHEEALKMTEELKKAEQFSATEDGGYFHLECGSALYGLGKYEEAYEELIQFKDTGFAHHPFDLSMMATADAYLALCLIEKGDPEAALASAEKAKAAVADLPETPYRHFIQETWEKTIELMSDKL</sequence>
<dbReference type="InterPro" id="IPR001387">
    <property type="entry name" value="Cro/C1-type_HTH"/>
</dbReference>
<gene>
    <name evidence="4" type="ORF">E2626_09185</name>
</gene>
<dbReference type="AlphaFoldDB" id="A0A4Y8LG44"/>
<evidence type="ECO:0000313" key="5">
    <source>
        <dbReference type="Proteomes" id="UP000297776"/>
    </source>
</evidence>
<name>A0A4Y8LG44_9BACL</name>